<keyword evidence="3" id="KW-0804">Transcription</keyword>
<dbReference type="Gene3D" id="1.10.10.10">
    <property type="entry name" value="Winged helix-like DNA-binding domain superfamily/Winged helix DNA-binding domain"/>
    <property type="match status" value="1"/>
</dbReference>
<dbReference type="PROSITE" id="PS50995">
    <property type="entry name" value="HTH_MARR_2"/>
    <property type="match status" value="1"/>
</dbReference>
<keyword evidence="6" id="KW-1185">Reference proteome</keyword>
<dbReference type="InterPro" id="IPR036388">
    <property type="entry name" value="WH-like_DNA-bd_sf"/>
</dbReference>
<dbReference type="Proteomes" id="UP000305675">
    <property type="component" value="Unassembled WGS sequence"/>
</dbReference>
<feature type="domain" description="HTH marR-type" evidence="4">
    <location>
        <begin position="4"/>
        <end position="136"/>
    </location>
</feature>
<dbReference type="OrthoDB" id="5327581at2"/>
<evidence type="ECO:0000313" key="6">
    <source>
        <dbReference type="Proteomes" id="UP000305675"/>
    </source>
</evidence>
<protein>
    <submittedName>
        <fullName evidence="5">MarR family transcriptional regulator</fullName>
    </submittedName>
</protein>
<dbReference type="RefSeq" id="WP_136863656.1">
    <property type="nucleotide sequence ID" value="NZ_SWCJ01000008.1"/>
</dbReference>
<name>A0A4U1BM31_9GAMM</name>
<organism evidence="5 6">
    <name type="scientific">Ferrimonas aestuarii</name>
    <dbReference type="NCBI Taxonomy" id="2569539"/>
    <lineage>
        <taxon>Bacteria</taxon>
        <taxon>Pseudomonadati</taxon>
        <taxon>Pseudomonadota</taxon>
        <taxon>Gammaproteobacteria</taxon>
        <taxon>Alteromonadales</taxon>
        <taxon>Ferrimonadaceae</taxon>
        <taxon>Ferrimonas</taxon>
    </lineage>
</organism>
<reference evidence="5 6" key="1">
    <citation type="submission" date="2019-04" db="EMBL/GenBank/DDBJ databases">
        <authorList>
            <person name="Hwang J.C."/>
        </authorList>
    </citation>
    <scope>NUCLEOTIDE SEQUENCE [LARGE SCALE GENOMIC DNA]</scope>
    <source>
        <strain evidence="5 6">IMCC35002</strain>
    </source>
</reference>
<evidence type="ECO:0000256" key="3">
    <source>
        <dbReference type="ARBA" id="ARBA00023163"/>
    </source>
</evidence>
<dbReference type="EMBL" id="SWCJ01000008">
    <property type="protein sequence ID" value="TKB54521.1"/>
    <property type="molecule type" value="Genomic_DNA"/>
</dbReference>
<dbReference type="PRINTS" id="PR00598">
    <property type="entry name" value="HTHMARR"/>
</dbReference>
<gene>
    <name evidence="5" type="ORF">FCL42_11965</name>
</gene>
<dbReference type="GO" id="GO:0003677">
    <property type="term" value="F:DNA binding"/>
    <property type="evidence" value="ECO:0007669"/>
    <property type="project" value="UniProtKB-KW"/>
</dbReference>
<dbReference type="GO" id="GO:0003700">
    <property type="term" value="F:DNA-binding transcription factor activity"/>
    <property type="evidence" value="ECO:0007669"/>
    <property type="project" value="InterPro"/>
</dbReference>
<dbReference type="PANTHER" id="PTHR42756">
    <property type="entry name" value="TRANSCRIPTIONAL REGULATOR, MARR"/>
    <property type="match status" value="1"/>
</dbReference>
<proteinExistence type="predicted"/>
<dbReference type="Pfam" id="PF01047">
    <property type="entry name" value="MarR"/>
    <property type="match status" value="1"/>
</dbReference>
<evidence type="ECO:0000313" key="5">
    <source>
        <dbReference type="EMBL" id="TKB54521.1"/>
    </source>
</evidence>
<dbReference type="SUPFAM" id="SSF46785">
    <property type="entry name" value="Winged helix' DNA-binding domain"/>
    <property type="match status" value="1"/>
</dbReference>
<evidence type="ECO:0000259" key="4">
    <source>
        <dbReference type="PROSITE" id="PS50995"/>
    </source>
</evidence>
<dbReference type="InterPro" id="IPR000835">
    <property type="entry name" value="HTH_MarR-typ"/>
</dbReference>
<dbReference type="SMART" id="SM00347">
    <property type="entry name" value="HTH_MARR"/>
    <property type="match status" value="1"/>
</dbReference>
<evidence type="ECO:0000256" key="1">
    <source>
        <dbReference type="ARBA" id="ARBA00023015"/>
    </source>
</evidence>
<dbReference type="AlphaFoldDB" id="A0A4U1BM31"/>
<accession>A0A4U1BM31</accession>
<comment type="caution">
    <text evidence="5">The sequence shown here is derived from an EMBL/GenBank/DDBJ whole genome shotgun (WGS) entry which is preliminary data.</text>
</comment>
<keyword evidence="2" id="KW-0238">DNA-binding</keyword>
<evidence type="ECO:0000256" key="2">
    <source>
        <dbReference type="ARBA" id="ARBA00023125"/>
    </source>
</evidence>
<keyword evidence="1" id="KW-0805">Transcription regulation</keyword>
<sequence>MPHIHQLNHAIIEFYEKLSSWEHSVVKDVGISLAQVHTIELLGIHGALRMKELAEKLAVTTGTLTVQIDKMVAAELVERRPHQSDRRSILVDLTDKGRTLYQQHDELHHQLTADITTSLSEEEQKLLLQCLTKMNREF</sequence>
<dbReference type="PANTHER" id="PTHR42756:SF1">
    <property type="entry name" value="TRANSCRIPTIONAL REPRESSOR OF EMRAB OPERON"/>
    <property type="match status" value="1"/>
</dbReference>
<dbReference type="InterPro" id="IPR036390">
    <property type="entry name" value="WH_DNA-bd_sf"/>
</dbReference>